<comment type="cofactor">
    <cofactor evidence="1">
        <name>Mg(2+)</name>
        <dbReference type="ChEBI" id="CHEBI:18420"/>
    </cofactor>
</comment>
<dbReference type="Pfam" id="PF00702">
    <property type="entry name" value="Hydrolase"/>
    <property type="match status" value="1"/>
</dbReference>
<dbReference type="Gene3D" id="3.40.50.1000">
    <property type="entry name" value="HAD superfamily/HAD-like"/>
    <property type="match status" value="1"/>
</dbReference>
<name>A0A1L9BKH6_9BACT</name>
<dbReference type="PANTHER" id="PTHR46470">
    <property type="entry name" value="N-ACYLNEURAMINATE-9-PHOSPHATASE"/>
    <property type="match status" value="1"/>
</dbReference>
<evidence type="ECO:0000256" key="3">
    <source>
        <dbReference type="ARBA" id="ARBA00022842"/>
    </source>
</evidence>
<dbReference type="NCBIfam" id="TIGR01549">
    <property type="entry name" value="HAD-SF-IA-v1"/>
    <property type="match status" value="1"/>
</dbReference>
<evidence type="ECO:0000256" key="2">
    <source>
        <dbReference type="ARBA" id="ARBA00022801"/>
    </source>
</evidence>
<accession>A0A1L9BKH6</accession>
<keyword evidence="5" id="KW-1185">Reference proteome</keyword>
<dbReference type="InterPro" id="IPR006439">
    <property type="entry name" value="HAD-SF_hydro_IA"/>
</dbReference>
<dbReference type="AlphaFoldDB" id="A0A1L9BKH6"/>
<dbReference type="GO" id="GO:0044281">
    <property type="term" value="P:small molecule metabolic process"/>
    <property type="evidence" value="ECO:0007669"/>
    <property type="project" value="UniProtKB-ARBA"/>
</dbReference>
<proteinExistence type="predicted"/>
<evidence type="ECO:0000313" key="4">
    <source>
        <dbReference type="EMBL" id="OJH42781.1"/>
    </source>
</evidence>
<dbReference type="SFLD" id="SFLDS00003">
    <property type="entry name" value="Haloacid_Dehalogenase"/>
    <property type="match status" value="1"/>
</dbReference>
<keyword evidence="3" id="KW-0460">Magnesium</keyword>
<reference evidence="5" key="1">
    <citation type="submission" date="2016-11" db="EMBL/GenBank/DDBJ databases">
        <authorList>
            <person name="Shukria A."/>
            <person name="Stevens D.C."/>
        </authorList>
    </citation>
    <scope>NUCLEOTIDE SEQUENCE [LARGE SCALE GENOMIC DNA]</scope>
    <source>
        <strain evidence="5">Cbfe23</strain>
    </source>
</reference>
<dbReference type="SFLD" id="SFLDG01135">
    <property type="entry name" value="C1.5.6:_HAD__Beta-PGM__Phospha"/>
    <property type="match status" value="1"/>
</dbReference>
<evidence type="ECO:0000313" key="5">
    <source>
        <dbReference type="Proteomes" id="UP000182229"/>
    </source>
</evidence>
<dbReference type="OrthoDB" id="9778019at2"/>
<dbReference type="GO" id="GO:0016787">
    <property type="term" value="F:hydrolase activity"/>
    <property type="evidence" value="ECO:0007669"/>
    <property type="project" value="UniProtKB-KW"/>
</dbReference>
<dbReference type="InterPro" id="IPR051400">
    <property type="entry name" value="HAD-like_hydrolase"/>
</dbReference>
<organism evidence="4 5">
    <name type="scientific">Cystobacter ferrugineus</name>
    <dbReference type="NCBI Taxonomy" id="83449"/>
    <lineage>
        <taxon>Bacteria</taxon>
        <taxon>Pseudomonadati</taxon>
        <taxon>Myxococcota</taxon>
        <taxon>Myxococcia</taxon>
        <taxon>Myxococcales</taxon>
        <taxon>Cystobacterineae</taxon>
        <taxon>Archangiaceae</taxon>
        <taxon>Cystobacter</taxon>
    </lineage>
</organism>
<dbReference type="SFLD" id="SFLDG01129">
    <property type="entry name" value="C1.5:_HAD__Beta-PGM__Phosphata"/>
    <property type="match status" value="1"/>
</dbReference>
<dbReference type="STRING" id="83449.BON30_06285"/>
<protein>
    <submittedName>
        <fullName evidence="4">Haloacid dehalogenase</fullName>
    </submittedName>
</protein>
<evidence type="ECO:0000256" key="1">
    <source>
        <dbReference type="ARBA" id="ARBA00001946"/>
    </source>
</evidence>
<dbReference type="NCBIfam" id="TIGR01509">
    <property type="entry name" value="HAD-SF-IA-v3"/>
    <property type="match status" value="1"/>
</dbReference>
<sequence length="220" mass="24092">MRPRAVFFDLDDTLIDRAGAFARYLEDLLSRHPAAFPPERRNQDVATLHALDARGYTERTLFFRQVTLAFPALPLSAEALWEDFARRLPSFIQPQPGIRPLVEWVKSRFTVAVVSNGSSRMQRAKLARAGLEDVLPDVFLSGEVGASKPDPRIFAAALAHVGCAPEEVLHVGDDPVRDIAGAASVGMASCWISGGRDWPGEQPSPTFTVSRVEALTQVLS</sequence>
<dbReference type="InterPro" id="IPR023214">
    <property type="entry name" value="HAD_sf"/>
</dbReference>
<gene>
    <name evidence="4" type="ORF">BON30_06285</name>
</gene>
<dbReference type="EMBL" id="MPIN01000001">
    <property type="protein sequence ID" value="OJH42781.1"/>
    <property type="molecule type" value="Genomic_DNA"/>
</dbReference>
<comment type="caution">
    <text evidence="4">The sequence shown here is derived from an EMBL/GenBank/DDBJ whole genome shotgun (WGS) entry which is preliminary data.</text>
</comment>
<dbReference type="Proteomes" id="UP000182229">
    <property type="component" value="Unassembled WGS sequence"/>
</dbReference>
<dbReference type="Gene3D" id="1.20.120.710">
    <property type="entry name" value="Haloacid dehalogenase hydrolase-like domain"/>
    <property type="match status" value="1"/>
</dbReference>
<dbReference type="PRINTS" id="PR00413">
    <property type="entry name" value="HADHALOGNASE"/>
</dbReference>
<dbReference type="InterPro" id="IPR036412">
    <property type="entry name" value="HAD-like_sf"/>
</dbReference>
<dbReference type="SUPFAM" id="SSF56784">
    <property type="entry name" value="HAD-like"/>
    <property type="match status" value="1"/>
</dbReference>
<keyword evidence="2" id="KW-0378">Hydrolase</keyword>
<reference evidence="4 5" key="2">
    <citation type="submission" date="2016-12" db="EMBL/GenBank/DDBJ databases">
        <title>Draft Genome Sequence of Cystobacter ferrugineus Strain Cbfe23.</title>
        <authorList>
            <person name="Akbar S."/>
            <person name="Dowd S.E."/>
            <person name="Stevens D.C."/>
        </authorList>
    </citation>
    <scope>NUCLEOTIDE SEQUENCE [LARGE SCALE GENOMIC DNA]</scope>
    <source>
        <strain evidence="4 5">Cbfe23</strain>
    </source>
</reference>
<dbReference type="RefSeq" id="WP_071896877.1">
    <property type="nucleotide sequence ID" value="NZ_MPIN01000001.1"/>
</dbReference>